<comment type="caution">
    <text evidence="5">The sequence shown here is derived from an EMBL/GenBank/DDBJ whole genome shotgun (WGS) entry which is preliminary data.</text>
</comment>
<feature type="region of interest" description="Disordered" evidence="3">
    <location>
        <begin position="1"/>
        <end position="26"/>
    </location>
</feature>
<evidence type="ECO:0000259" key="4">
    <source>
        <dbReference type="PROSITE" id="PS51253"/>
    </source>
</evidence>
<dbReference type="InterPro" id="IPR006600">
    <property type="entry name" value="HTH_CenpB_DNA-bd_dom"/>
</dbReference>
<name>A0AAN7TCN6_9PEZI</name>
<keyword evidence="2" id="KW-0539">Nucleus</keyword>
<feature type="compositionally biased region" description="Polar residues" evidence="3">
    <location>
        <begin position="329"/>
        <end position="341"/>
    </location>
</feature>
<feature type="compositionally biased region" description="Polar residues" evidence="3">
    <location>
        <begin position="279"/>
        <end position="296"/>
    </location>
</feature>
<reference evidence="5" key="1">
    <citation type="submission" date="2023-08" db="EMBL/GenBank/DDBJ databases">
        <title>Black Yeasts Isolated from many extreme environments.</title>
        <authorList>
            <person name="Coleine C."/>
            <person name="Stajich J.E."/>
            <person name="Selbmann L."/>
        </authorList>
    </citation>
    <scope>NUCLEOTIDE SEQUENCE</scope>
    <source>
        <strain evidence="5">CCFEE 5401</strain>
    </source>
</reference>
<dbReference type="InterPro" id="IPR009057">
    <property type="entry name" value="Homeodomain-like_sf"/>
</dbReference>
<dbReference type="SUPFAM" id="SSF46689">
    <property type="entry name" value="Homeodomain-like"/>
    <property type="match status" value="2"/>
</dbReference>
<gene>
    <name evidence="5" type="ORF">LTR62_006302</name>
</gene>
<keyword evidence="1" id="KW-0238">DNA-binding</keyword>
<dbReference type="Pfam" id="PF04218">
    <property type="entry name" value="CENP-B_N"/>
    <property type="match status" value="1"/>
</dbReference>
<dbReference type="Proteomes" id="UP001310890">
    <property type="component" value="Unassembled WGS sequence"/>
</dbReference>
<dbReference type="EMBL" id="JAVRRL010000054">
    <property type="protein sequence ID" value="KAK5110058.1"/>
    <property type="molecule type" value="Genomic_DNA"/>
</dbReference>
<feature type="region of interest" description="Disordered" evidence="3">
    <location>
        <begin position="267"/>
        <end position="341"/>
    </location>
</feature>
<feature type="domain" description="HTH CENPB-type" evidence="4">
    <location>
        <begin position="177"/>
        <end position="266"/>
    </location>
</feature>
<proteinExistence type="predicted"/>
<protein>
    <recommendedName>
        <fullName evidence="4">HTH CENPB-type domain-containing protein</fullName>
    </recommendedName>
</protein>
<dbReference type="GO" id="GO:0005634">
    <property type="term" value="C:nucleus"/>
    <property type="evidence" value="ECO:0007669"/>
    <property type="project" value="TreeGrafter"/>
</dbReference>
<feature type="compositionally biased region" description="Low complexity" evidence="3">
    <location>
        <begin position="481"/>
        <end position="512"/>
    </location>
</feature>
<dbReference type="Gene3D" id="1.10.10.60">
    <property type="entry name" value="Homeodomain-like"/>
    <property type="match status" value="2"/>
</dbReference>
<dbReference type="PANTHER" id="PTHR19303">
    <property type="entry name" value="TRANSPOSON"/>
    <property type="match status" value="1"/>
</dbReference>
<feature type="compositionally biased region" description="Polar residues" evidence="3">
    <location>
        <begin position="311"/>
        <end position="320"/>
    </location>
</feature>
<evidence type="ECO:0000256" key="2">
    <source>
        <dbReference type="ARBA" id="ARBA00023242"/>
    </source>
</evidence>
<evidence type="ECO:0000256" key="1">
    <source>
        <dbReference type="ARBA" id="ARBA00023125"/>
    </source>
</evidence>
<dbReference type="GO" id="GO:0003677">
    <property type="term" value="F:DNA binding"/>
    <property type="evidence" value="ECO:0007669"/>
    <property type="project" value="UniProtKB-KW"/>
</dbReference>
<feature type="region of interest" description="Disordered" evidence="3">
    <location>
        <begin position="463"/>
        <end position="512"/>
    </location>
</feature>
<dbReference type="AlphaFoldDB" id="A0AAN7TCN6"/>
<evidence type="ECO:0000256" key="3">
    <source>
        <dbReference type="SAM" id="MobiDB-lite"/>
    </source>
</evidence>
<dbReference type="InterPro" id="IPR050863">
    <property type="entry name" value="CenT-Element_Derived"/>
</dbReference>
<dbReference type="PROSITE" id="PS51253">
    <property type="entry name" value="HTH_CENPB"/>
    <property type="match status" value="1"/>
</dbReference>
<evidence type="ECO:0000313" key="5">
    <source>
        <dbReference type="EMBL" id="KAK5110058.1"/>
    </source>
</evidence>
<organism evidence="5 6">
    <name type="scientific">Meristemomyces frigidus</name>
    <dbReference type="NCBI Taxonomy" id="1508187"/>
    <lineage>
        <taxon>Eukaryota</taxon>
        <taxon>Fungi</taxon>
        <taxon>Dikarya</taxon>
        <taxon>Ascomycota</taxon>
        <taxon>Pezizomycotina</taxon>
        <taxon>Dothideomycetes</taxon>
        <taxon>Dothideomycetidae</taxon>
        <taxon>Mycosphaerellales</taxon>
        <taxon>Teratosphaeriaceae</taxon>
        <taxon>Meristemomyces</taxon>
    </lineage>
</organism>
<evidence type="ECO:0000313" key="6">
    <source>
        <dbReference type="Proteomes" id="UP001310890"/>
    </source>
</evidence>
<dbReference type="Pfam" id="PF03221">
    <property type="entry name" value="HTH_Tnp_Tc5"/>
    <property type="match status" value="1"/>
</dbReference>
<dbReference type="PANTHER" id="PTHR19303:SF70">
    <property type="entry name" value="HTH CENPB-TYPE DOMAIN-CONTAINING PROTEIN"/>
    <property type="match status" value="1"/>
</dbReference>
<sequence length="563" mass="61656">MADGNRQQRYRQSSPPIGSWEHIYPHSHHGTPAHEFNGFNFGTPPLPMDSGVFTAIIQPRPTPPQLQPLIMPQWPSMLNSHSQSNFQPVYPQPVQPIQPVSIAQLQTPVSAISSRSIPTPRKTLTDTDRKLMCQYAEEHPNSKQTEIGAVFGVERSTVSKVLRQKDKYLLQDEGSKSPVKRVKGRSPDIERTLAVWAKNQVSLTCLHWYTCTDDHQEKKGFPLSDELIREKARAFASTSSSSETQQIMSANWIEKFKLKNNLMGARSRRSSLAPDDAEGNSTVASSAHTPSGTSPISPLGIVSGSPALHSAKSQDSLQNESPDEYLDHSSGTGPFHSQSGTSLSSIFAENAPSSFSPEALSPTSPFFTPDSGTAPSPFVPAAPLTARPLLPAVSTTNNHRPRSQTVPLLDHFTMTGTCSEASTPRYINMPVLDSPMEEAPDPIRSIDSAILLSQPPEMERPYTISPHLTMRPPPLPAHVLQQADQQQQRRPTTPSTSSSSLLTNTNTNTNTSTSAEDALRALEVVNSFIEQQPHGFLEFQEGVTIGRLMEKLKLQSRANSISL</sequence>
<accession>A0AAN7TCN6</accession>
<dbReference type="InterPro" id="IPR007889">
    <property type="entry name" value="HTH_Psq"/>
</dbReference>
<feature type="compositionally biased region" description="Polar residues" evidence="3">
    <location>
        <begin position="1"/>
        <end position="16"/>
    </location>
</feature>
<dbReference type="SMART" id="SM00674">
    <property type="entry name" value="CENPB"/>
    <property type="match status" value="1"/>
</dbReference>